<dbReference type="InterPro" id="IPR008929">
    <property type="entry name" value="Chondroitin_lyas"/>
</dbReference>
<dbReference type="OrthoDB" id="1043373at2"/>
<proteinExistence type="predicted"/>
<gene>
    <name evidence="4" type="ORF">CFR75_16775</name>
</gene>
<dbReference type="GO" id="GO:0042597">
    <property type="term" value="C:periplasmic space"/>
    <property type="evidence" value="ECO:0007669"/>
    <property type="project" value="InterPro"/>
</dbReference>
<sequence>MQEAALAWHAGADDEWLNFARRYLMAWIKTYKPSFNPIDETGFDTLIDTYVMIGPSLPASEREQVRSYLQDWGWGYVTAIIHHGRRAIWINNWQSHRIKLVTMIAVAIDDTPLFDKARDLFRKQIQANIALDGTTLDFRERDALHYVVYDLQPLIQAALAARTRDEDWYHWTSDDGSSLANAMTWLLPYLSGEKRHREFVHSAVRFDAIRAQAGLKGYSGLFDPRTAGALVWLASAFDPRFRLLATQLASHPPLFISMCGQ</sequence>
<keyword evidence="2" id="KW-0456">Lyase</keyword>
<evidence type="ECO:0000256" key="1">
    <source>
        <dbReference type="ARBA" id="ARBA00022729"/>
    </source>
</evidence>
<dbReference type="SUPFAM" id="SSF48230">
    <property type="entry name" value="Chondroitin AC/alginate lyase"/>
    <property type="match status" value="1"/>
</dbReference>
<evidence type="ECO:0000259" key="3">
    <source>
        <dbReference type="Pfam" id="PF05426"/>
    </source>
</evidence>
<comment type="caution">
    <text evidence="4">The sequence shown here is derived from an EMBL/GenBank/DDBJ whole genome shotgun (WGS) entry which is preliminary data.</text>
</comment>
<evidence type="ECO:0000256" key="2">
    <source>
        <dbReference type="ARBA" id="ARBA00023239"/>
    </source>
</evidence>
<name>A0A318PK80_KOMXY</name>
<evidence type="ECO:0000313" key="5">
    <source>
        <dbReference type="Proteomes" id="UP000248257"/>
    </source>
</evidence>
<organism evidence="4 5">
    <name type="scientific">Komagataeibacter xylinus</name>
    <name type="common">Gluconacetobacter xylinus</name>
    <dbReference type="NCBI Taxonomy" id="28448"/>
    <lineage>
        <taxon>Bacteria</taxon>
        <taxon>Pseudomonadati</taxon>
        <taxon>Pseudomonadota</taxon>
        <taxon>Alphaproteobacteria</taxon>
        <taxon>Acetobacterales</taxon>
        <taxon>Acetobacteraceae</taxon>
        <taxon>Komagataeibacter</taxon>
    </lineage>
</organism>
<dbReference type="Gene3D" id="1.50.10.100">
    <property type="entry name" value="Chondroitin AC/alginate lyase"/>
    <property type="match status" value="1"/>
</dbReference>
<feature type="domain" description="Alginate lyase" evidence="3">
    <location>
        <begin position="4"/>
        <end position="195"/>
    </location>
</feature>
<accession>A0A318PK80</accession>
<reference evidence="4 5" key="1">
    <citation type="submission" date="2017-07" db="EMBL/GenBank/DDBJ databases">
        <title>A draft genome sequence of Komagataeibacter xylinus LMG 1515.</title>
        <authorList>
            <person name="Skraban J."/>
            <person name="Cleenwerck I."/>
            <person name="Vandamme P."/>
            <person name="Trcek J."/>
        </authorList>
    </citation>
    <scope>NUCLEOTIDE SEQUENCE [LARGE SCALE GENOMIC DNA]</scope>
    <source>
        <strain evidence="4 5">LMG 1515</strain>
    </source>
</reference>
<dbReference type="AlphaFoldDB" id="A0A318PK80"/>
<keyword evidence="1" id="KW-0732">Signal</keyword>
<dbReference type="RefSeq" id="WP_003631308.1">
    <property type="nucleotide sequence ID" value="NZ_CBCRXN010000138.1"/>
</dbReference>
<dbReference type="InterPro" id="IPR008397">
    <property type="entry name" value="Alginate_lyase_dom"/>
</dbReference>
<dbReference type="EMBL" id="NKUC01000093">
    <property type="protein sequence ID" value="PYD55406.1"/>
    <property type="molecule type" value="Genomic_DNA"/>
</dbReference>
<dbReference type="Pfam" id="PF05426">
    <property type="entry name" value="Alginate_lyase"/>
    <property type="match status" value="1"/>
</dbReference>
<dbReference type="GO" id="GO:0016829">
    <property type="term" value="F:lyase activity"/>
    <property type="evidence" value="ECO:0007669"/>
    <property type="project" value="UniProtKB-KW"/>
</dbReference>
<keyword evidence="5" id="KW-1185">Reference proteome</keyword>
<evidence type="ECO:0000313" key="4">
    <source>
        <dbReference type="EMBL" id="PYD55406.1"/>
    </source>
</evidence>
<protein>
    <recommendedName>
        <fullName evidence="3">Alginate lyase domain-containing protein</fullName>
    </recommendedName>
</protein>
<dbReference type="Proteomes" id="UP000248257">
    <property type="component" value="Unassembled WGS sequence"/>
</dbReference>